<comment type="caution">
    <text evidence="3">The sequence shown here is derived from an EMBL/GenBank/DDBJ whole genome shotgun (WGS) entry which is preliminary data.</text>
</comment>
<evidence type="ECO:0000256" key="1">
    <source>
        <dbReference type="SAM" id="MobiDB-lite"/>
    </source>
</evidence>
<name>A0ABP5ASY3_9ACTN</name>
<dbReference type="RefSeq" id="WP_344262648.1">
    <property type="nucleotide sequence ID" value="NZ_BAAAMJ010000030.1"/>
</dbReference>
<keyword evidence="2" id="KW-0472">Membrane</keyword>
<protein>
    <recommendedName>
        <fullName evidence="5">Cell division protein FtsL</fullName>
    </recommendedName>
</protein>
<evidence type="ECO:0000256" key="2">
    <source>
        <dbReference type="SAM" id="Phobius"/>
    </source>
</evidence>
<accession>A0ABP5ASY3</accession>
<proteinExistence type="predicted"/>
<organism evidence="3 4">
    <name type="scientific">Streptomyces sodiiphilus</name>
    <dbReference type="NCBI Taxonomy" id="226217"/>
    <lineage>
        <taxon>Bacteria</taxon>
        <taxon>Bacillati</taxon>
        <taxon>Actinomycetota</taxon>
        <taxon>Actinomycetes</taxon>
        <taxon>Kitasatosporales</taxon>
        <taxon>Streptomycetaceae</taxon>
        <taxon>Streptomyces</taxon>
    </lineage>
</organism>
<dbReference type="InterPro" id="IPR007060">
    <property type="entry name" value="FtsL/DivIC"/>
</dbReference>
<reference evidence="4" key="1">
    <citation type="journal article" date="2019" name="Int. J. Syst. Evol. Microbiol.">
        <title>The Global Catalogue of Microorganisms (GCM) 10K type strain sequencing project: providing services to taxonomists for standard genome sequencing and annotation.</title>
        <authorList>
            <consortium name="The Broad Institute Genomics Platform"/>
            <consortium name="The Broad Institute Genome Sequencing Center for Infectious Disease"/>
            <person name="Wu L."/>
            <person name="Ma J."/>
        </authorList>
    </citation>
    <scope>NUCLEOTIDE SEQUENCE [LARGE SCALE GENOMIC DNA]</scope>
    <source>
        <strain evidence="4">JCM 13581</strain>
    </source>
</reference>
<feature type="transmembrane region" description="Helical" evidence="2">
    <location>
        <begin position="26"/>
        <end position="48"/>
    </location>
</feature>
<evidence type="ECO:0000313" key="4">
    <source>
        <dbReference type="Proteomes" id="UP001501303"/>
    </source>
</evidence>
<keyword evidence="2" id="KW-0812">Transmembrane</keyword>
<dbReference type="EMBL" id="BAAAMJ010000030">
    <property type="protein sequence ID" value="GAA1920137.1"/>
    <property type="molecule type" value="Genomic_DNA"/>
</dbReference>
<sequence length="167" mass="16932">MSRAARPGRPAGLVPGRPQKAARTPFVLLVVVLLGSGMLGLLLLNAAVNEGSFELSKLKRETQELTDEQQALQAEVDAFSAPAALAERARRMGMVPGGPPAFLSPDGTVLGDASPAPAPPQEEPQNGEEVPEQAGEAAGGAEEGAEPPPPAVPADEAGVTAGTEDGQ</sequence>
<evidence type="ECO:0008006" key="5">
    <source>
        <dbReference type="Google" id="ProtNLM"/>
    </source>
</evidence>
<keyword evidence="4" id="KW-1185">Reference proteome</keyword>
<feature type="region of interest" description="Disordered" evidence="1">
    <location>
        <begin position="95"/>
        <end position="167"/>
    </location>
</feature>
<evidence type="ECO:0000313" key="3">
    <source>
        <dbReference type="EMBL" id="GAA1920137.1"/>
    </source>
</evidence>
<keyword evidence="2" id="KW-1133">Transmembrane helix</keyword>
<gene>
    <name evidence="3" type="ORF">GCM10009716_31000</name>
</gene>
<dbReference type="Pfam" id="PF04977">
    <property type="entry name" value="DivIC"/>
    <property type="match status" value="1"/>
</dbReference>
<dbReference type="Proteomes" id="UP001501303">
    <property type="component" value="Unassembled WGS sequence"/>
</dbReference>